<dbReference type="PROSITE" id="PS51340">
    <property type="entry name" value="MOSC"/>
    <property type="match status" value="1"/>
</dbReference>
<comment type="caution">
    <text evidence="2">The sequence shown here is derived from an EMBL/GenBank/DDBJ whole genome shotgun (WGS) entry which is preliminary data.</text>
</comment>
<evidence type="ECO:0000313" key="3">
    <source>
        <dbReference type="Proteomes" id="UP001597260"/>
    </source>
</evidence>
<name>A0ABW3Y903_9ACTN</name>
<feature type="domain" description="MOSC" evidence="1">
    <location>
        <begin position="118"/>
        <end position="271"/>
    </location>
</feature>
<keyword evidence="3" id="KW-1185">Reference proteome</keyword>
<organism evidence="2 3">
    <name type="scientific">Micromonospora sonneratiae</name>
    <dbReference type="NCBI Taxonomy" id="1184706"/>
    <lineage>
        <taxon>Bacteria</taxon>
        <taxon>Bacillati</taxon>
        <taxon>Actinomycetota</taxon>
        <taxon>Actinomycetes</taxon>
        <taxon>Micromonosporales</taxon>
        <taxon>Micromonosporaceae</taxon>
        <taxon>Micromonospora</taxon>
    </lineage>
</organism>
<dbReference type="RefSeq" id="WP_377568439.1">
    <property type="nucleotide sequence ID" value="NZ_JBHTMP010000008.1"/>
</dbReference>
<dbReference type="SUPFAM" id="SSF141673">
    <property type="entry name" value="MOSC N-terminal domain-like"/>
    <property type="match status" value="1"/>
</dbReference>
<dbReference type="PANTHER" id="PTHR14237">
    <property type="entry name" value="MOLYBDOPTERIN COFACTOR SULFURASE MOSC"/>
    <property type="match status" value="1"/>
</dbReference>
<accession>A0ABW3Y903</accession>
<dbReference type="InterPro" id="IPR005303">
    <property type="entry name" value="MOCOS_middle"/>
</dbReference>
<evidence type="ECO:0000313" key="2">
    <source>
        <dbReference type="EMBL" id="MFD1320932.1"/>
    </source>
</evidence>
<dbReference type="Pfam" id="PF03476">
    <property type="entry name" value="MOSC_N"/>
    <property type="match status" value="1"/>
</dbReference>
<dbReference type="Proteomes" id="UP001597260">
    <property type="component" value="Unassembled WGS sequence"/>
</dbReference>
<dbReference type="Pfam" id="PF03473">
    <property type="entry name" value="MOSC"/>
    <property type="match status" value="1"/>
</dbReference>
<dbReference type="SUPFAM" id="SSF50800">
    <property type="entry name" value="PK beta-barrel domain-like"/>
    <property type="match status" value="1"/>
</dbReference>
<reference evidence="3" key="1">
    <citation type="journal article" date="2019" name="Int. J. Syst. Evol. Microbiol.">
        <title>The Global Catalogue of Microorganisms (GCM) 10K type strain sequencing project: providing services to taxonomists for standard genome sequencing and annotation.</title>
        <authorList>
            <consortium name="The Broad Institute Genomics Platform"/>
            <consortium name="The Broad Institute Genome Sequencing Center for Infectious Disease"/>
            <person name="Wu L."/>
            <person name="Ma J."/>
        </authorList>
    </citation>
    <scope>NUCLEOTIDE SEQUENCE [LARGE SCALE GENOMIC DNA]</scope>
    <source>
        <strain evidence="3">JCM 31037</strain>
    </source>
</reference>
<dbReference type="InterPro" id="IPR011037">
    <property type="entry name" value="Pyrv_Knase-like_insert_dom_sf"/>
</dbReference>
<dbReference type="PANTHER" id="PTHR14237:SF19">
    <property type="entry name" value="MITOCHONDRIAL AMIDOXIME REDUCING COMPONENT 1"/>
    <property type="match status" value="1"/>
</dbReference>
<dbReference type="InterPro" id="IPR005302">
    <property type="entry name" value="MoCF_Sase_C"/>
</dbReference>
<protein>
    <submittedName>
        <fullName evidence="2">MOSC domain-containing protein</fullName>
    </submittedName>
</protein>
<sequence>MRLASIHTYPIKGCHRLDHDGASVEPWGLAGDRRWMILDEDGVGVTQRETTRLTALRAQVRPGGLELRAAGLPTVELPEPVDGDQVEVRVFRSTTPLPARFAGPTADEWLGELLDRKVRLVWLGDPTVRPVNPRYGEPGDRVSFADGYPVLLANTASLDVLNGWIRDSGSEEGPLPMARFRPNLVVDGAEPWAEDDWLGRRLQIGTVVFRAVKPCDRCVVTTTDQETGQRGREPLRTLGRHRNVDQGLLFGLNLVPDGTGEVHVGDEVRLLP</sequence>
<proteinExistence type="predicted"/>
<gene>
    <name evidence="2" type="ORF">ACFQ4H_07520</name>
</gene>
<evidence type="ECO:0000259" key="1">
    <source>
        <dbReference type="PROSITE" id="PS51340"/>
    </source>
</evidence>
<dbReference type="EMBL" id="JBHTMP010000008">
    <property type="protein sequence ID" value="MFD1320932.1"/>
    <property type="molecule type" value="Genomic_DNA"/>
</dbReference>
<dbReference type="Gene3D" id="2.40.33.20">
    <property type="entry name" value="PK beta-barrel domain-like"/>
    <property type="match status" value="1"/>
</dbReference>